<keyword evidence="4" id="KW-1185">Reference proteome</keyword>
<dbReference type="GeneID" id="8197362"/>
<dbReference type="GO" id="GO:0008270">
    <property type="term" value="F:zinc ion binding"/>
    <property type="evidence" value="ECO:0007669"/>
    <property type="project" value="InterPro"/>
</dbReference>
<dbReference type="STRING" id="644223.C4QV31"/>
<gene>
    <name evidence="3" type="ordered locus">PAS_chr1-3_0051</name>
</gene>
<dbReference type="EMBL" id="FN392319">
    <property type="protein sequence ID" value="CAY67101.1"/>
    <property type="molecule type" value="Genomic_DNA"/>
</dbReference>
<dbReference type="InParanoid" id="C4QV31"/>
<dbReference type="OrthoDB" id="3598904at2759"/>
<proteinExistence type="predicted"/>
<sequence length="174" mass="19788">MPDKHYRDYQQVIKLNVGDRIPRSRPSLTSAPSPDDCMPILPMVAMDSTKASDYKIVKRRKIVRTKTGCFCCRKRKKKCDEIRPKCSGCSRNFLVCTYPSEATLESSQQKANGSSDCHKKRPNFMIIQDDPTKLITRNYNSFVITSISSNRYIQERSSGPAAPFRSISIKSLLN</sequence>
<dbReference type="AlphaFoldDB" id="C4QV31"/>
<accession>C4QV31</accession>
<evidence type="ECO:0000313" key="4">
    <source>
        <dbReference type="Proteomes" id="UP000000314"/>
    </source>
</evidence>
<evidence type="ECO:0000313" key="3">
    <source>
        <dbReference type="EMBL" id="CAY67101.1"/>
    </source>
</evidence>
<dbReference type="PANTHER" id="PTHR37534">
    <property type="entry name" value="TRANSCRIPTIONAL ACTIVATOR PROTEIN UGA3"/>
    <property type="match status" value="1"/>
</dbReference>
<dbReference type="Pfam" id="PF00172">
    <property type="entry name" value="Zn_clus"/>
    <property type="match status" value="1"/>
</dbReference>
<dbReference type="SMART" id="SM00066">
    <property type="entry name" value="GAL4"/>
    <property type="match status" value="1"/>
</dbReference>
<dbReference type="RefSeq" id="XP_002489385.1">
    <property type="nucleotide sequence ID" value="XM_002489340.1"/>
</dbReference>
<dbReference type="KEGG" id="ppa:PAS_chr1-3_0051"/>
<dbReference type="InterPro" id="IPR001138">
    <property type="entry name" value="Zn2Cys6_DnaBD"/>
</dbReference>
<protein>
    <recommendedName>
        <fullName evidence="2">Zn(2)-C6 fungal-type domain-containing protein</fullName>
    </recommendedName>
</protein>
<dbReference type="PROSITE" id="PS00463">
    <property type="entry name" value="ZN2_CY6_FUNGAL_1"/>
    <property type="match status" value="1"/>
</dbReference>
<dbReference type="Proteomes" id="UP000000314">
    <property type="component" value="Chromosome 1"/>
</dbReference>
<keyword evidence="1" id="KW-0539">Nucleus</keyword>
<dbReference type="CDD" id="cd00067">
    <property type="entry name" value="GAL4"/>
    <property type="match status" value="1"/>
</dbReference>
<dbReference type="PANTHER" id="PTHR37534:SF46">
    <property type="entry name" value="ZN(II)2CYS6 TRANSCRIPTION FACTOR (EUROFUNG)"/>
    <property type="match status" value="1"/>
</dbReference>
<dbReference type="InterPro" id="IPR036864">
    <property type="entry name" value="Zn2-C6_fun-type_DNA-bd_sf"/>
</dbReference>
<organism evidence="3 4">
    <name type="scientific">Komagataella phaffii (strain GS115 / ATCC 20864)</name>
    <name type="common">Yeast</name>
    <name type="synonym">Pichia pastoris</name>
    <dbReference type="NCBI Taxonomy" id="644223"/>
    <lineage>
        <taxon>Eukaryota</taxon>
        <taxon>Fungi</taxon>
        <taxon>Dikarya</taxon>
        <taxon>Ascomycota</taxon>
        <taxon>Saccharomycotina</taxon>
        <taxon>Pichiomycetes</taxon>
        <taxon>Pichiales</taxon>
        <taxon>Pichiaceae</taxon>
        <taxon>Komagataella</taxon>
    </lineage>
</organism>
<name>C4QV31_KOMPG</name>
<dbReference type="SUPFAM" id="SSF57701">
    <property type="entry name" value="Zn2/Cys6 DNA-binding domain"/>
    <property type="match status" value="1"/>
</dbReference>
<evidence type="ECO:0000259" key="2">
    <source>
        <dbReference type="PROSITE" id="PS50048"/>
    </source>
</evidence>
<reference evidence="3 4" key="1">
    <citation type="journal article" date="2009" name="Nat. Biotechnol.">
        <title>Genome sequence of the recombinant protein production host Pichia pastoris.</title>
        <authorList>
            <person name="De Schutter K."/>
            <person name="Lin Y.C."/>
            <person name="Tiels P."/>
            <person name="Van Hecke A."/>
            <person name="Glinka S."/>
            <person name="Weber-Lehmann J."/>
            <person name="Rouze P."/>
            <person name="Van de Peer Y."/>
            <person name="Callewaert N."/>
        </authorList>
    </citation>
    <scope>NUCLEOTIDE SEQUENCE [LARGE SCALE GENOMIC DNA]</scope>
    <source>
        <strain evidence="4">GS115 / ATCC 20864</strain>
    </source>
</reference>
<evidence type="ECO:0000256" key="1">
    <source>
        <dbReference type="ARBA" id="ARBA00023242"/>
    </source>
</evidence>
<dbReference type="Gene3D" id="4.10.240.10">
    <property type="entry name" value="Zn(2)-C6 fungal-type DNA-binding domain"/>
    <property type="match status" value="1"/>
</dbReference>
<dbReference type="HOGENOM" id="CLU_1540633_0_0_1"/>
<dbReference type="eggNOG" id="ENOG502SM8S">
    <property type="taxonomic scope" value="Eukaryota"/>
</dbReference>
<dbReference type="GO" id="GO:0000981">
    <property type="term" value="F:DNA-binding transcription factor activity, RNA polymerase II-specific"/>
    <property type="evidence" value="ECO:0007669"/>
    <property type="project" value="InterPro"/>
</dbReference>
<dbReference type="PROSITE" id="PS50048">
    <property type="entry name" value="ZN2_CY6_FUNGAL_2"/>
    <property type="match status" value="1"/>
</dbReference>
<feature type="domain" description="Zn(2)-C6 fungal-type" evidence="2">
    <location>
        <begin position="68"/>
        <end position="98"/>
    </location>
</feature>